<dbReference type="EMBL" id="JAMXQU010000005">
    <property type="protein sequence ID" value="MCO6160088.1"/>
    <property type="molecule type" value="Genomic_DNA"/>
</dbReference>
<evidence type="ECO:0000313" key="1">
    <source>
        <dbReference type="EMBL" id="MCO6160088.1"/>
    </source>
</evidence>
<dbReference type="NCBIfam" id="TIGR02664">
    <property type="entry name" value="nitr_red_assoc"/>
    <property type="match status" value="1"/>
</dbReference>
<protein>
    <submittedName>
        <fullName evidence="1">Nitrate reductase associated protein</fullName>
    </submittedName>
</protein>
<name>A0ABT1CGU3_9PROT</name>
<reference evidence="1 2" key="1">
    <citation type="submission" date="2022-06" db="EMBL/GenBank/DDBJ databases">
        <title>Whole-genome of Asaia lannensis strain LMG 27011T.</title>
        <authorList>
            <person name="Sombolestani A."/>
        </authorList>
    </citation>
    <scope>NUCLEOTIDE SEQUENCE [LARGE SCALE GENOMIC DNA]</scope>
    <source>
        <strain evidence="1 2">NBRC 102526</strain>
    </source>
</reference>
<dbReference type="InterPro" id="IPR013481">
    <property type="entry name" value="NarM"/>
</dbReference>
<evidence type="ECO:0000313" key="2">
    <source>
        <dbReference type="Proteomes" id="UP001523401"/>
    </source>
</evidence>
<dbReference type="Pfam" id="PF09655">
    <property type="entry name" value="Nitr_red_assoc"/>
    <property type="match status" value="1"/>
</dbReference>
<gene>
    <name evidence="1" type="ORF">NF685_08615</name>
</gene>
<sequence>MNVPAHNVLFAFEQDFAGTLRCIPMCVRLKLDLVRIKMSLRQWSQIGADQRRVLLDLPCTTPEQQHVYRDTLVALIERHCDEPVKELVKHDDALWQDAGAVPECVIAQATSDHVDPPSCDSWQALNPLRRFALVKLARSKHENENFVPAMREFGLLSTEM</sequence>
<comment type="caution">
    <text evidence="1">The sequence shown here is derived from an EMBL/GenBank/DDBJ whole genome shotgun (WGS) entry which is preliminary data.</text>
</comment>
<organism evidence="1 2">
    <name type="scientific">Asaia lannensis NBRC 102526</name>
    <dbReference type="NCBI Taxonomy" id="1307926"/>
    <lineage>
        <taxon>Bacteria</taxon>
        <taxon>Pseudomonadati</taxon>
        <taxon>Pseudomonadota</taxon>
        <taxon>Alphaproteobacteria</taxon>
        <taxon>Acetobacterales</taxon>
        <taxon>Acetobacteraceae</taxon>
        <taxon>Asaia</taxon>
    </lineage>
</organism>
<accession>A0ABT1CGU3</accession>
<proteinExistence type="predicted"/>
<dbReference type="Proteomes" id="UP001523401">
    <property type="component" value="Unassembled WGS sequence"/>
</dbReference>
<dbReference type="RefSeq" id="WP_252849329.1">
    <property type="nucleotide sequence ID" value="NZ_BAPW01000028.1"/>
</dbReference>
<keyword evidence="2" id="KW-1185">Reference proteome</keyword>